<evidence type="ECO:0000313" key="2">
    <source>
        <dbReference type="EMBL" id="PKD17320.1"/>
    </source>
</evidence>
<dbReference type="OrthoDB" id="828231at2"/>
<evidence type="ECO:0000313" key="3">
    <source>
        <dbReference type="Proteomes" id="UP000176009"/>
    </source>
</evidence>
<evidence type="ECO:0000313" key="4">
    <source>
        <dbReference type="Proteomes" id="UP000232533"/>
    </source>
</evidence>
<gene>
    <name evidence="2" type="ORF">APR40_14670</name>
    <name evidence="1" type="ORF">BHS39_14700</name>
</gene>
<comment type="caution">
    <text evidence="2">The sequence shown here is derived from an EMBL/GenBank/DDBJ whole genome shotgun (WGS) entry which is preliminary data.</text>
</comment>
<keyword evidence="3" id="KW-1185">Reference proteome</keyword>
<organism evidence="2 4">
    <name type="scientific">Salegentibacter salarius</name>
    <dbReference type="NCBI Taxonomy" id="435906"/>
    <lineage>
        <taxon>Bacteria</taxon>
        <taxon>Pseudomonadati</taxon>
        <taxon>Bacteroidota</taxon>
        <taxon>Flavobacteriia</taxon>
        <taxon>Flavobacteriales</taxon>
        <taxon>Flavobacteriaceae</taxon>
        <taxon>Salegentibacter</taxon>
    </lineage>
</organism>
<dbReference type="RefSeq" id="WP_070054768.1">
    <property type="nucleotide sequence ID" value="NZ_FVZF01000035.1"/>
</dbReference>
<reference evidence="1 3" key="2">
    <citation type="submission" date="2016-09" db="EMBL/GenBank/DDBJ databases">
        <title>Genome Sequence of Salegentibacter salarius,Isolated from a Marine Solar Saltern of the Yellow Sea in South Korea.</title>
        <authorList>
            <person name="Zheng Q."/>
            <person name="Liu Y."/>
        </authorList>
    </citation>
    <scope>NUCLEOTIDE SEQUENCE [LARGE SCALE GENOMIC DNA]</scope>
    <source>
        <strain evidence="1 3">KCTC 12974</strain>
    </source>
</reference>
<dbReference type="EMBL" id="LKTR01000035">
    <property type="protein sequence ID" value="PKD17320.1"/>
    <property type="molecule type" value="Genomic_DNA"/>
</dbReference>
<name>A0A2N0TRF8_9FLAO</name>
<protein>
    <submittedName>
        <fullName evidence="2">Uncharacterized protein</fullName>
    </submittedName>
</protein>
<dbReference type="AlphaFoldDB" id="A0A2N0TRF8"/>
<dbReference type="EMBL" id="MJBR01000029">
    <property type="protein sequence ID" value="OEY71964.1"/>
    <property type="molecule type" value="Genomic_DNA"/>
</dbReference>
<evidence type="ECO:0000313" key="1">
    <source>
        <dbReference type="EMBL" id="OEY71964.1"/>
    </source>
</evidence>
<dbReference type="Proteomes" id="UP000232533">
    <property type="component" value="Unassembled WGS sequence"/>
</dbReference>
<sequence length="97" mass="11305">MITQVNNLSDVRAFGKALIMEGTSFHPDNDFKEYIIKASEKPSYTFKEAKFRNSLMEKCFVICANEKVDVYNIMFEVYLKETGMDKYIPLPLDSFQK</sequence>
<accession>A0A2N0TRF8</accession>
<dbReference type="Proteomes" id="UP000176009">
    <property type="component" value="Unassembled WGS sequence"/>
</dbReference>
<reference evidence="2 4" key="1">
    <citation type="submission" date="2015-10" db="EMBL/GenBank/DDBJ databases">
        <title>Draft genome sequence of Salegentibacter salinarum KCTC 12975.</title>
        <authorList>
            <person name="Lin W."/>
            <person name="Zheng Q."/>
        </authorList>
    </citation>
    <scope>NUCLEOTIDE SEQUENCE [LARGE SCALE GENOMIC DNA]</scope>
    <source>
        <strain evidence="2 4">KCTC 12974</strain>
    </source>
</reference>
<proteinExistence type="predicted"/>